<protein>
    <submittedName>
        <fullName evidence="1">Uncharacterized protein</fullName>
    </submittedName>
</protein>
<dbReference type="Proteomes" id="UP000199595">
    <property type="component" value="Unassembled WGS sequence"/>
</dbReference>
<sequence>MKAQILNNSNNNQQLFLNTTELSFIKKAKNILHRINNTMELLGSAAAGAIRN</sequence>
<evidence type="ECO:0000313" key="1">
    <source>
        <dbReference type="EMBL" id="SDX43109.1"/>
    </source>
</evidence>
<keyword evidence="2" id="KW-1185">Reference proteome</keyword>
<dbReference type="STRING" id="762486.SAMN05444411_105165"/>
<proteinExistence type="predicted"/>
<dbReference type="AlphaFoldDB" id="A0A1H3BPN1"/>
<evidence type="ECO:0000313" key="2">
    <source>
        <dbReference type="Proteomes" id="UP000199595"/>
    </source>
</evidence>
<dbReference type="EMBL" id="FNNJ01000005">
    <property type="protein sequence ID" value="SDX43109.1"/>
    <property type="molecule type" value="Genomic_DNA"/>
</dbReference>
<accession>A0A1H3BPN1</accession>
<gene>
    <name evidence="1" type="ORF">SAMN05444411_105165</name>
</gene>
<organism evidence="1 2">
    <name type="scientific">Lutibacter oricola</name>
    <dbReference type="NCBI Taxonomy" id="762486"/>
    <lineage>
        <taxon>Bacteria</taxon>
        <taxon>Pseudomonadati</taxon>
        <taxon>Bacteroidota</taxon>
        <taxon>Flavobacteriia</taxon>
        <taxon>Flavobacteriales</taxon>
        <taxon>Flavobacteriaceae</taxon>
        <taxon>Lutibacter</taxon>
    </lineage>
</organism>
<reference evidence="1 2" key="1">
    <citation type="submission" date="2016-10" db="EMBL/GenBank/DDBJ databases">
        <authorList>
            <person name="de Groot N.N."/>
        </authorList>
    </citation>
    <scope>NUCLEOTIDE SEQUENCE [LARGE SCALE GENOMIC DNA]</scope>
    <source>
        <strain evidence="1 2">DSM 24956</strain>
    </source>
</reference>
<name>A0A1H3BPN1_9FLAO</name>
<dbReference type="RefSeq" id="WP_175454779.1">
    <property type="nucleotide sequence ID" value="NZ_FNNJ01000005.1"/>
</dbReference>